<dbReference type="GO" id="GO:0005886">
    <property type="term" value="C:plasma membrane"/>
    <property type="evidence" value="ECO:0007669"/>
    <property type="project" value="TreeGrafter"/>
</dbReference>
<keyword evidence="4" id="KW-0808">Transferase</keyword>
<keyword evidence="6" id="KW-0133">Cell shape</keyword>
<feature type="transmembrane region" description="Helical" evidence="11">
    <location>
        <begin position="305"/>
        <end position="322"/>
    </location>
</feature>
<sequence>MQGPSGKLQLLFERIDWPLLLIVGTLGGLGVLNLYSAASATGGFALHTRQAIWFLTGLGLVGLVALVDYRVIARWAYIIFGAVVFLLVAVLLVGTELNGSKRWLNFGFFMMQPSELLKVAVIIVTARFFHDQDRSEPYGLFQLAKPLGIVGFGVFFVLIQPDLGTSLVILAIFGTMALFEGVRWQTILAVVLAGLVSLPFVWSFGLKEYQKDRVISFLNLDDDEYGKSWQVRQSIIAFGSGRMWGKGHVEGTQIQKGFVPEHENDFVAANWAEEHGFAGMLFLLGVYMALLLWSLRISSAARDRFGAHVGVGVAALIFWHVVVNLGMVTGMLPVVGLTLPLLSYGGSSLLTMMLALGLLLNVSMRRKPLMA</sequence>
<keyword evidence="2" id="KW-1003">Cell membrane</keyword>
<evidence type="ECO:0000256" key="1">
    <source>
        <dbReference type="ARBA" id="ARBA00004141"/>
    </source>
</evidence>
<dbReference type="Proteomes" id="UP000315995">
    <property type="component" value="Chromosome"/>
</dbReference>
<keyword evidence="9 11" id="KW-0472">Membrane</keyword>
<organism evidence="12 13">
    <name type="scientific">Persicimonas caeni</name>
    <dbReference type="NCBI Taxonomy" id="2292766"/>
    <lineage>
        <taxon>Bacteria</taxon>
        <taxon>Deltaproteobacteria</taxon>
        <taxon>Bradymonadales</taxon>
        <taxon>Bradymonadaceae</taxon>
        <taxon>Persicimonas</taxon>
    </lineage>
</organism>
<dbReference type="RefSeq" id="WP_141200817.1">
    <property type="nucleotide sequence ID" value="NZ_CP041186.1"/>
</dbReference>
<comment type="subcellular location">
    <subcellularLocation>
        <location evidence="1">Membrane</location>
        <topology evidence="1">Multi-pass membrane protein</topology>
    </subcellularLocation>
</comment>
<reference evidence="12 13" key="1">
    <citation type="submission" date="2019-06" db="EMBL/GenBank/DDBJ databases">
        <title>Persicimonas caeni gen. nov., sp. nov., a predatory bacterium isolated from solar saltern.</title>
        <authorList>
            <person name="Wang S."/>
        </authorList>
    </citation>
    <scope>NUCLEOTIDE SEQUENCE [LARGE SCALE GENOMIC DNA]</scope>
    <source>
        <strain evidence="12 13">YN101</strain>
    </source>
</reference>
<feature type="transmembrane region" description="Helical" evidence="11">
    <location>
        <begin position="50"/>
        <end position="69"/>
    </location>
</feature>
<evidence type="ECO:0000256" key="10">
    <source>
        <dbReference type="ARBA" id="ARBA00023316"/>
    </source>
</evidence>
<evidence type="ECO:0000256" key="6">
    <source>
        <dbReference type="ARBA" id="ARBA00022960"/>
    </source>
</evidence>
<evidence type="ECO:0000256" key="2">
    <source>
        <dbReference type="ARBA" id="ARBA00022475"/>
    </source>
</evidence>
<protein>
    <submittedName>
        <fullName evidence="12">Rod shape-determining protein RodA</fullName>
    </submittedName>
</protein>
<evidence type="ECO:0000313" key="13">
    <source>
        <dbReference type="Proteomes" id="UP000315995"/>
    </source>
</evidence>
<evidence type="ECO:0000256" key="7">
    <source>
        <dbReference type="ARBA" id="ARBA00022984"/>
    </source>
</evidence>
<name>A0A4Y6Q1F3_PERCE</name>
<evidence type="ECO:0000256" key="4">
    <source>
        <dbReference type="ARBA" id="ARBA00022679"/>
    </source>
</evidence>
<keyword evidence="3" id="KW-0328">Glycosyltransferase</keyword>
<feature type="transmembrane region" description="Helical" evidence="11">
    <location>
        <begin position="106"/>
        <end position="129"/>
    </location>
</feature>
<dbReference type="GO" id="GO:0071555">
    <property type="term" value="P:cell wall organization"/>
    <property type="evidence" value="ECO:0007669"/>
    <property type="project" value="UniProtKB-KW"/>
</dbReference>
<dbReference type="GO" id="GO:0016757">
    <property type="term" value="F:glycosyltransferase activity"/>
    <property type="evidence" value="ECO:0007669"/>
    <property type="project" value="UniProtKB-KW"/>
</dbReference>
<dbReference type="InterPro" id="IPR018365">
    <property type="entry name" value="Cell_cycle_FtsW-rel_CS"/>
</dbReference>
<feature type="transmembrane region" description="Helical" evidence="11">
    <location>
        <begin position="17"/>
        <end position="38"/>
    </location>
</feature>
<evidence type="ECO:0000256" key="5">
    <source>
        <dbReference type="ARBA" id="ARBA00022692"/>
    </source>
</evidence>
<accession>A0A4Y6Q1F3</accession>
<dbReference type="Pfam" id="PF01098">
    <property type="entry name" value="FTSW_RODA_SPOVE"/>
    <property type="match status" value="1"/>
</dbReference>
<accession>A0A5B8YCS7</accession>
<feature type="transmembrane region" description="Helical" evidence="11">
    <location>
        <begin position="342"/>
        <end position="362"/>
    </location>
</feature>
<keyword evidence="7" id="KW-0573">Peptidoglycan synthesis</keyword>
<dbReference type="EMBL" id="CP041186">
    <property type="protein sequence ID" value="QDG54373.1"/>
    <property type="molecule type" value="Genomic_DNA"/>
</dbReference>
<dbReference type="GO" id="GO:0032153">
    <property type="term" value="C:cell division site"/>
    <property type="evidence" value="ECO:0007669"/>
    <property type="project" value="TreeGrafter"/>
</dbReference>
<feature type="transmembrane region" description="Helical" evidence="11">
    <location>
        <begin position="75"/>
        <end position="94"/>
    </location>
</feature>
<keyword evidence="8 11" id="KW-1133">Transmembrane helix</keyword>
<feature type="transmembrane region" description="Helical" evidence="11">
    <location>
        <begin position="186"/>
        <end position="204"/>
    </location>
</feature>
<evidence type="ECO:0000256" key="11">
    <source>
        <dbReference type="SAM" id="Phobius"/>
    </source>
</evidence>
<evidence type="ECO:0000313" key="12">
    <source>
        <dbReference type="EMBL" id="QDG54373.1"/>
    </source>
</evidence>
<dbReference type="GO" id="GO:0015648">
    <property type="term" value="F:lipid-linked peptidoglycan transporter activity"/>
    <property type="evidence" value="ECO:0007669"/>
    <property type="project" value="TreeGrafter"/>
</dbReference>
<dbReference type="GO" id="GO:0009252">
    <property type="term" value="P:peptidoglycan biosynthetic process"/>
    <property type="evidence" value="ECO:0007669"/>
    <property type="project" value="UniProtKB-KW"/>
</dbReference>
<dbReference type="InterPro" id="IPR011923">
    <property type="entry name" value="RodA/MrdB"/>
</dbReference>
<keyword evidence="10" id="KW-0961">Cell wall biogenesis/degradation</keyword>
<dbReference type="NCBIfam" id="TIGR02210">
    <property type="entry name" value="rodA_shape"/>
    <property type="match status" value="1"/>
</dbReference>
<dbReference type="OrthoDB" id="9768187at2"/>
<dbReference type="GO" id="GO:0008360">
    <property type="term" value="P:regulation of cell shape"/>
    <property type="evidence" value="ECO:0007669"/>
    <property type="project" value="UniProtKB-KW"/>
</dbReference>
<dbReference type="PANTHER" id="PTHR30474">
    <property type="entry name" value="CELL CYCLE PROTEIN"/>
    <property type="match status" value="1"/>
</dbReference>
<evidence type="ECO:0000256" key="9">
    <source>
        <dbReference type="ARBA" id="ARBA00023136"/>
    </source>
</evidence>
<evidence type="ECO:0000256" key="3">
    <source>
        <dbReference type="ARBA" id="ARBA00022676"/>
    </source>
</evidence>
<dbReference type="AlphaFoldDB" id="A0A4Y6Q1F3"/>
<dbReference type="GO" id="GO:0051301">
    <property type="term" value="P:cell division"/>
    <property type="evidence" value="ECO:0007669"/>
    <property type="project" value="InterPro"/>
</dbReference>
<dbReference type="PANTHER" id="PTHR30474:SF1">
    <property type="entry name" value="PEPTIDOGLYCAN GLYCOSYLTRANSFERASE MRDB"/>
    <property type="match status" value="1"/>
</dbReference>
<feature type="transmembrane region" description="Helical" evidence="11">
    <location>
        <begin position="275"/>
        <end position="293"/>
    </location>
</feature>
<feature type="transmembrane region" description="Helical" evidence="11">
    <location>
        <begin position="149"/>
        <end position="179"/>
    </location>
</feature>
<dbReference type="InterPro" id="IPR001182">
    <property type="entry name" value="FtsW/RodA"/>
</dbReference>
<gene>
    <name evidence="12" type="primary">rodA</name>
    <name evidence="12" type="ORF">FIV42_27600</name>
</gene>
<evidence type="ECO:0000256" key="8">
    <source>
        <dbReference type="ARBA" id="ARBA00022989"/>
    </source>
</evidence>
<keyword evidence="13" id="KW-1185">Reference proteome</keyword>
<dbReference type="PROSITE" id="PS00428">
    <property type="entry name" value="FTSW_RODA_SPOVE"/>
    <property type="match status" value="1"/>
</dbReference>
<proteinExistence type="predicted"/>
<keyword evidence="5 11" id="KW-0812">Transmembrane</keyword>